<feature type="domain" description="Beta-xylosidase C-terminal Concanavalin A-like" evidence="7">
    <location>
        <begin position="366"/>
        <end position="563"/>
    </location>
</feature>
<dbReference type="Pfam" id="PF17851">
    <property type="entry name" value="GH43_C2"/>
    <property type="match status" value="1"/>
</dbReference>
<dbReference type="InterPro" id="IPR023296">
    <property type="entry name" value="Glyco_hydro_beta-prop_sf"/>
</dbReference>
<dbReference type="Gene3D" id="2.115.10.20">
    <property type="entry name" value="Glycosyl hydrolase domain, family 43"/>
    <property type="match status" value="1"/>
</dbReference>
<keyword evidence="3 6" id="KW-0326">Glycosidase</keyword>
<evidence type="ECO:0000313" key="8">
    <source>
        <dbReference type="EMBL" id="RYU77851.1"/>
    </source>
</evidence>
<dbReference type="PANTHER" id="PTHR42812">
    <property type="entry name" value="BETA-XYLOSIDASE"/>
    <property type="match status" value="1"/>
</dbReference>
<evidence type="ECO:0000256" key="6">
    <source>
        <dbReference type="RuleBase" id="RU361187"/>
    </source>
</evidence>
<dbReference type="EMBL" id="SEWE01000041">
    <property type="protein sequence ID" value="RYU77851.1"/>
    <property type="molecule type" value="Genomic_DNA"/>
</dbReference>
<dbReference type="Pfam" id="PF04616">
    <property type="entry name" value="Glyco_hydro_43"/>
    <property type="match status" value="1"/>
</dbReference>
<dbReference type="Gene3D" id="2.60.120.200">
    <property type="match status" value="1"/>
</dbReference>
<dbReference type="InterPro" id="IPR013320">
    <property type="entry name" value="ConA-like_dom_sf"/>
</dbReference>
<feature type="active site" description="Proton acceptor" evidence="4">
    <location>
        <position position="71"/>
    </location>
</feature>
<evidence type="ECO:0000256" key="1">
    <source>
        <dbReference type="ARBA" id="ARBA00009865"/>
    </source>
</evidence>
<protein>
    <submittedName>
        <fullName evidence="8">Glycoside hydrolase</fullName>
    </submittedName>
</protein>
<dbReference type="InterPro" id="IPR006710">
    <property type="entry name" value="Glyco_hydro_43"/>
</dbReference>
<dbReference type="Proteomes" id="UP000294155">
    <property type="component" value="Unassembled WGS sequence"/>
</dbReference>
<comment type="caution">
    <text evidence="8">The sequence shown here is derived from an EMBL/GenBank/DDBJ whole genome shotgun (WGS) entry which is preliminary data.</text>
</comment>
<evidence type="ECO:0000256" key="2">
    <source>
        <dbReference type="ARBA" id="ARBA00022801"/>
    </source>
</evidence>
<name>A0A4Q5L8S8_9BACT</name>
<keyword evidence="9" id="KW-1185">Reference proteome</keyword>
<dbReference type="InterPro" id="IPR051795">
    <property type="entry name" value="Glycosyl_Hydrlase_43"/>
</dbReference>
<dbReference type="PANTHER" id="PTHR42812:SF12">
    <property type="entry name" value="BETA-XYLOSIDASE-RELATED"/>
    <property type="match status" value="1"/>
</dbReference>
<feature type="site" description="Important for catalytic activity, responsible for pKa modulation of the active site Glu and correct orientation of both the proton donor and substrate" evidence="5">
    <location>
        <position position="179"/>
    </location>
</feature>
<evidence type="ECO:0000259" key="7">
    <source>
        <dbReference type="Pfam" id="PF17851"/>
    </source>
</evidence>
<dbReference type="OrthoDB" id="9801455at2"/>
<organism evidence="8 9">
    <name type="scientific">Hymenobacter persicinus</name>
    <dbReference type="NCBI Taxonomy" id="2025506"/>
    <lineage>
        <taxon>Bacteria</taxon>
        <taxon>Pseudomonadati</taxon>
        <taxon>Bacteroidota</taxon>
        <taxon>Cytophagia</taxon>
        <taxon>Cytophagales</taxon>
        <taxon>Hymenobacteraceae</taxon>
        <taxon>Hymenobacter</taxon>
    </lineage>
</organism>
<dbReference type="SUPFAM" id="SSF49899">
    <property type="entry name" value="Concanavalin A-like lectins/glucanases"/>
    <property type="match status" value="1"/>
</dbReference>
<keyword evidence="2 6" id="KW-0378">Hydrolase</keyword>
<evidence type="ECO:0000256" key="4">
    <source>
        <dbReference type="PIRSR" id="PIRSR606710-1"/>
    </source>
</evidence>
<proteinExistence type="inferred from homology"/>
<evidence type="ECO:0000256" key="5">
    <source>
        <dbReference type="PIRSR" id="PIRSR606710-2"/>
    </source>
</evidence>
<dbReference type="InterPro" id="IPR041542">
    <property type="entry name" value="GH43_C2"/>
</dbReference>
<dbReference type="GO" id="GO:0005975">
    <property type="term" value="P:carbohydrate metabolic process"/>
    <property type="evidence" value="ECO:0007669"/>
    <property type="project" value="InterPro"/>
</dbReference>
<comment type="similarity">
    <text evidence="1 6">Belongs to the glycosyl hydrolase 43 family.</text>
</comment>
<gene>
    <name evidence="8" type="ORF">EWM57_16480</name>
</gene>
<reference evidence="8 9" key="1">
    <citation type="submission" date="2019-02" db="EMBL/GenBank/DDBJ databases">
        <title>Bacterial novel species isolated from soil.</title>
        <authorList>
            <person name="Jung H.-Y."/>
        </authorList>
    </citation>
    <scope>NUCLEOTIDE SEQUENCE [LARGE SCALE GENOMIC DNA]</scope>
    <source>
        <strain evidence="8 9">1-3-3-3</strain>
    </source>
</reference>
<dbReference type="GO" id="GO:0004553">
    <property type="term" value="F:hydrolase activity, hydrolyzing O-glycosyl compounds"/>
    <property type="evidence" value="ECO:0007669"/>
    <property type="project" value="InterPro"/>
</dbReference>
<dbReference type="CDD" id="cd09001">
    <property type="entry name" value="GH43_FsAxh1-like"/>
    <property type="match status" value="1"/>
</dbReference>
<accession>A0A4Q5L8S8</accession>
<dbReference type="SUPFAM" id="SSF75005">
    <property type="entry name" value="Arabinanase/levansucrase/invertase"/>
    <property type="match status" value="1"/>
</dbReference>
<feature type="active site" description="Proton donor" evidence="4">
    <location>
        <position position="237"/>
    </location>
</feature>
<sequence>MPAPLKLPPRLRSVPLRFVGCRPGRLLAVLLGVLLSLPQSGRAQSSLSKVWVPDLGNGTYKNPVLYADYSDPDAIRVGQDFYLVSSSFNAVPGLQILHSRDLVNWSIIGAVFRQQPPLARYQLPQHGNGVWAPAIRYHNKEFYIYYPDPDLGIFVTKAKNPAGPWSAPVCVKEAKGWIDPCPLWDADGRAYLVHGFAGSRAGIKTILAVSPMSADGLSLTGEDALVFDGHAHHPTLEGPKFYQRHGYYYIFAPAGGVPTGWQLVLRSRHVYGPYEERIVMDQGKTPINGPHQGAWVDTDRGEDWFLHFQDQGPYGRVVHLQPMQWKDDWPVIGEDPDGDGKGQPVLTYRKPAVKAPAQPLATPPTSDEFSATQLGLQWQWHANPQDYWAYLNGPQGYLRLYSVLLPEDYKNLWQVPNLLLQKLPAEAFTATTKLTFAPRVEGEKVGLVMMGLDYAYLALSYRNGQLQLSQSVCRQADKLSPETTTAPVPGPAPGQPVYLRVAVRPGAKCQFSYSLDGQQFQFLGAEFQAVEGKWIGAKVGLFSTRPTKFNDSGNTDVDWFRIE</sequence>
<evidence type="ECO:0000313" key="9">
    <source>
        <dbReference type="Proteomes" id="UP000294155"/>
    </source>
</evidence>
<evidence type="ECO:0000256" key="3">
    <source>
        <dbReference type="ARBA" id="ARBA00023295"/>
    </source>
</evidence>
<dbReference type="AlphaFoldDB" id="A0A4Q5L8S8"/>